<dbReference type="Gene3D" id="3.30.420.10">
    <property type="entry name" value="Ribonuclease H-like superfamily/Ribonuclease H"/>
    <property type="match status" value="1"/>
</dbReference>
<dbReference type="InterPro" id="IPR036397">
    <property type="entry name" value="RNaseH_sf"/>
</dbReference>
<reference evidence="2" key="1">
    <citation type="submission" date="2024-05" db="EMBL/GenBank/DDBJ databases">
        <authorList>
            <person name="Bunk B."/>
            <person name="Swiderski J."/>
            <person name="Sproer C."/>
            <person name="Thiel V."/>
        </authorList>
    </citation>
    <scope>NUCLEOTIDE SEQUENCE</scope>
    <source>
        <strain evidence="2">DSM 17735</strain>
        <plasmid evidence="2">p1</plasmid>
    </source>
</reference>
<name>A0AAU7LZR2_9BURK</name>
<dbReference type="InterPro" id="IPR050900">
    <property type="entry name" value="Transposase_IS3/IS150/IS904"/>
</dbReference>
<gene>
    <name evidence="2" type="ORF">ABLV49_22260</name>
</gene>
<organism evidence="2">
    <name type="scientific">Polaromonas hydrogenivorans</name>
    <dbReference type="NCBI Taxonomy" id="335476"/>
    <lineage>
        <taxon>Bacteria</taxon>
        <taxon>Pseudomonadati</taxon>
        <taxon>Pseudomonadota</taxon>
        <taxon>Betaproteobacteria</taxon>
        <taxon>Burkholderiales</taxon>
        <taxon>Comamonadaceae</taxon>
        <taxon>Polaromonas</taxon>
    </lineage>
</organism>
<dbReference type="InterPro" id="IPR001584">
    <property type="entry name" value="Integrase_cat-core"/>
</dbReference>
<protein>
    <submittedName>
        <fullName evidence="2">IS3 family transposase</fullName>
    </submittedName>
</protein>
<dbReference type="NCBIfam" id="NF033516">
    <property type="entry name" value="transpos_IS3"/>
    <property type="match status" value="1"/>
</dbReference>
<dbReference type="AlphaFoldDB" id="A0AAU7LZR2"/>
<dbReference type="PANTHER" id="PTHR46889">
    <property type="entry name" value="TRANSPOSASE INSF FOR INSERTION SEQUENCE IS3B-RELATED"/>
    <property type="match status" value="1"/>
</dbReference>
<accession>A0AAU7LZR2</accession>
<sequence length="358" mass="40897">MTSVQQRQKLLGLIGKACTDGARLSRACRQIGLSCRSVQRWQRTGAAEGDQRPSGKRRYVCPPNKLREEERQAVMAALNSEAFKDLPPSQVVPRLADTGVYVASESTMYRLLRQEGQLAHRRSERAAQKRSRPRALAATGPDQVFCWDITYLPTQVRGQHFYLYLFEDLFSRKIVGWQVFDGESAELAGQLLRDICARQNIRPGQLTVHSDNGAPMKGETMLATMQRLGVAHTRSRPAVSNDNPYVESAFRTLKYRPQLPVKPFENLLAARRWVTELAHWYNNEHRHSAIGFVTPAQRHAGLDRALLEERSLVYERARQENPQRWSGQARQWAHVDTVHLNPETEQQTKEPEHKQKTA</sequence>
<dbReference type="PROSITE" id="PS50994">
    <property type="entry name" value="INTEGRASE"/>
    <property type="match status" value="1"/>
</dbReference>
<dbReference type="PANTHER" id="PTHR46889:SF5">
    <property type="entry name" value="INTEGRASE PROTEIN"/>
    <property type="match status" value="1"/>
</dbReference>
<dbReference type="InterPro" id="IPR048020">
    <property type="entry name" value="Transpos_IS3"/>
</dbReference>
<evidence type="ECO:0000259" key="1">
    <source>
        <dbReference type="PROSITE" id="PS50994"/>
    </source>
</evidence>
<dbReference type="GO" id="GO:0015074">
    <property type="term" value="P:DNA integration"/>
    <property type="evidence" value="ECO:0007669"/>
    <property type="project" value="InterPro"/>
</dbReference>
<dbReference type="InterPro" id="IPR009057">
    <property type="entry name" value="Homeodomain-like_sf"/>
</dbReference>
<dbReference type="RefSeq" id="WP_349282028.1">
    <property type="nucleotide sequence ID" value="NZ_CBCSCU010000034.1"/>
</dbReference>
<dbReference type="GO" id="GO:0003676">
    <property type="term" value="F:nucleic acid binding"/>
    <property type="evidence" value="ECO:0007669"/>
    <property type="project" value="InterPro"/>
</dbReference>
<proteinExistence type="predicted"/>
<dbReference type="InterPro" id="IPR012337">
    <property type="entry name" value="RNaseH-like_sf"/>
</dbReference>
<dbReference type="EMBL" id="CP157676">
    <property type="protein sequence ID" value="XBP72448.1"/>
    <property type="molecule type" value="Genomic_DNA"/>
</dbReference>
<dbReference type="SUPFAM" id="SSF53098">
    <property type="entry name" value="Ribonuclease H-like"/>
    <property type="match status" value="1"/>
</dbReference>
<geneLocation type="plasmid" evidence="2">
    <name>p1</name>
</geneLocation>
<feature type="domain" description="Integrase catalytic" evidence="1">
    <location>
        <begin position="137"/>
        <end position="303"/>
    </location>
</feature>
<dbReference type="SUPFAM" id="SSF46689">
    <property type="entry name" value="Homeodomain-like"/>
    <property type="match status" value="1"/>
</dbReference>
<evidence type="ECO:0000313" key="2">
    <source>
        <dbReference type="EMBL" id="XBP72448.1"/>
    </source>
</evidence>
<keyword evidence="2" id="KW-0614">Plasmid</keyword>
<dbReference type="Pfam" id="PF00665">
    <property type="entry name" value="rve"/>
    <property type="match status" value="1"/>
</dbReference>